<evidence type="ECO:0000256" key="4">
    <source>
        <dbReference type="ARBA" id="ARBA00022963"/>
    </source>
</evidence>
<reference evidence="8" key="1">
    <citation type="journal article" date="2017" name="Nat. Commun.">
        <title>The North American bullfrog draft genome provides insight into hormonal regulation of long noncoding RNA.</title>
        <authorList>
            <person name="Hammond S.A."/>
            <person name="Warren R.L."/>
            <person name="Vandervalk B.P."/>
            <person name="Kucuk E."/>
            <person name="Khan H."/>
            <person name="Gibb E.A."/>
            <person name="Pandoh P."/>
            <person name="Kirk H."/>
            <person name="Zhao Y."/>
            <person name="Jones M."/>
            <person name="Mungall A.J."/>
            <person name="Coope R."/>
            <person name="Pleasance S."/>
            <person name="Moore R.A."/>
            <person name="Holt R.A."/>
            <person name="Round J.M."/>
            <person name="Ohora S."/>
            <person name="Walle B.V."/>
            <person name="Veldhoen N."/>
            <person name="Helbing C.C."/>
            <person name="Birol I."/>
        </authorList>
    </citation>
    <scope>NUCLEOTIDE SEQUENCE [LARGE SCALE GENOMIC DNA]</scope>
</reference>
<evidence type="ECO:0000313" key="8">
    <source>
        <dbReference type="Proteomes" id="UP000228934"/>
    </source>
</evidence>
<dbReference type="GO" id="GO:0060627">
    <property type="term" value="P:regulation of vesicle-mediated transport"/>
    <property type="evidence" value="ECO:0007669"/>
    <property type="project" value="TreeGrafter"/>
</dbReference>
<dbReference type="EMBL" id="KV935962">
    <property type="protein sequence ID" value="PIO30354.1"/>
    <property type="molecule type" value="Genomic_DNA"/>
</dbReference>
<keyword evidence="5" id="KW-0443">Lipid metabolism</keyword>
<dbReference type="Proteomes" id="UP000228934">
    <property type="component" value="Unassembled WGS sequence"/>
</dbReference>
<sequence>WLVVKDSFLLYLKPDSGEISCVLLFDPEFRTQVGKKHTEIKYGVRVENYSRKHDCHLHLFLSKMHNFHVMRHPDHVSSIVFLWAHHEKMVAIDQSIVFLGGLDLAYGRWDDHDYRLTDVGSGKMQQQQNGTAAVDASPEEAEMISQYWLGKDYSNLIFKDWVQLDKPFEDFIDRLRNPRMPWRDIGAVILGKAARDASRHFIQRWNFTKVCLPSFVNVTGCSATYRYLEIHTDLCYSHMFCTLQTTKSKYKGPSFPYLLPKSLNTADRHPYSVPGCQSATVQGQRHLPSLYRHPPITRLRGEH</sequence>
<dbReference type="SUPFAM" id="SSF56024">
    <property type="entry name" value="Phospholipase D/nuclease"/>
    <property type="match status" value="1"/>
</dbReference>
<dbReference type="SMART" id="SM00155">
    <property type="entry name" value="PLDc"/>
    <property type="match status" value="1"/>
</dbReference>
<keyword evidence="2" id="KW-0677">Repeat</keyword>
<dbReference type="Gene3D" id="3.30.870.10">
    <property type="entry name" value="Endonuclease Chain A"/>
    <property type="match status" value="1"/>
</dbReference>
<dbReference type="PROSITE" id="PS50035">
    <property type="entry name" value="PLD"/>
    <property type="match status" value="1"/>
</dbReference>
<gene>
    <name evidence="7" type="ORF">AB205_0031110</name>
</gene>
<evidence type="ECO:0000256" key="2">
    <source>
        <dbReference type="ARBA" id="ARBA00022737"/>
    </source>
</evidence>
<evidence type="ECO:0000256" key="1">
    <source>
        <dbReference type="ARBA" id="ARBA00012027"/>
    </source>
</evidence>
<name>A0A2G9RR68_AQUCT</name>
<dbReference type="PANTHER" id="PTHR18896">
    <property type="entry name" value="PHOSPHOLIPASE D"/>
    <property type="match status" value="1"/>
</dbReference>
<dbReference type="EMBL" id="KV935962">
    <property type="protein sequence ID" value="PIO30356.1"/>
    <property type="molecule type" value="Genomic_DNA"/>
</dbReference>
<dbReference type="Pfam" id="PF00614">
    <property type="entry name" value="PLDc"/>
    <property type="match status" value="1"/>
</dbReference>
<feature type="non-terminal residue" evidence="7">
    <location>
        <position position="1"/>
    </location>
</feature>
<dbReference type="AlphaFoldDB" id="A0A2G9RR68"/>
<reference evidence="7" key="2">
    <citation type="submission" date="2017-08" db="EMBL/GenBank/DDBJ databases">
        <title>Assembly of the North American Bullfrog Genome.</title>
        <authorList>
            <person name="Warren R.L."/>
            <person name="Vandervalk B.P."/>
            <person name="Kucuk E."/>
            <person name="Birol I."/>
            <person name="Helbing C."/>
            <person name="Pandoh P."/>
            <person name="Behsaz B."/>
            <person name="Mohamadi H."/>
            <person name="Chu J."/>
            <person name="Jackman S."/>
            <person name="Hammond S.A."/>
            <person name="Veldhoen N."/>
            <person name="Kirk H."/>
            <person name="Zhao Y."/>
            <person name="Coope R."/>
            <person name="Pleasance S."/>
            <person name="Moore R."/>
            <person name="Holt R."/>
        </authorList>
    </citation>
    <scope>NUCLEOTIDE SEQUENCE</scope>
    <source>
        <strain evidence="7">Bruno</strain>
        <tissue evidence="7">Liver</tissue>
    </source>
</reference>
<evidence type="ECO:0000256" key="5">
    <source>
        <dbReference type="ARBA" id="ARBA00023098"/>
    </source>
</evidence>
<keyword evidence="8" id="KW-1185">Reference proteome</keyword>
<dbReference type="PANTHER" id="PTHR18896:SF121">
    <property type="entry name" value="PHOSPHOLIPASE D2"/>
    <property type="match status" value="1"/>
</dbReference>
<dbReference type="GO" id="GO:0004630">
    <property type="term" value="F:phospholipase D activity"/>
    <property type="evidence" value="ECO:0007669"/>
    <property type="project" value="UniProtKB-EC"/>
</dbReference>
<dbReference type="GO" id="GO:0009395">
    <property type="term" value="P:phospholipid catabolic process"/>
    <property type="evidence" value="ECO:0007669"/>
    <property type="project" value="TreeGrafter"/>
</dbReference>
<dbReference type="EC" id="3.1.4.4" evidence="1"/>
<protein>
    <recommendedName>
        <fullName evidence="1">phospholipase D</fullName>
        <ecNumber evidence="1">3.1.4.4</ecNumber>
    </recommendedName>
</protein>
<dbReference type="InterPro" id="IPR015679">
    <property type="entry name" value="PLipase_D_fam"/>
</dbReference>
<keyword evidence="4" id="KW-0442">Lipid degradation</keyword>
<evidence type="ECO:0000256" key="3">
    <source>
        <dbReference type="ARBA" id="ARBA00022801"/>
    </source>
</evidence>
<feature type="domain" description="PLD phosphodiesterase" evidence="6">
    <location>
        <begin position="81"/>
        <end position="108"/>
    </location>
</feature>
<organism evidence="7 8">
    <name type="scientific">Aquarana catesbeiana</name>
    <name type="common">American bullfrog</name>
    <name type="synonym">Rana catesbeiana</name>
    <dbReference type="NCBI Taxonomy" id="8400"/>
    <lineage>
        <taxon>Eukaryota</taxon>
        <taxon>Metazoa</taxon>
        <taxon>Chordata</taxon>
        <taxon>Craniata</taxon>
        <taxon>Vertebrata</taxon>
        <taxon>Euteleostomi</taxon>
        <taxon>Amphibia</taxon>
        <taxon>Batrachia</taxon>
        <taxon>Anura</taxon>
        <taxon>Neobatrachia</taxon>
        <taxon>Ranoidea</taxon>
        <taxon>Ranidae</taxon>
        <taxon>Aquarana</taxon>
    </lineage>
</organism>
<evidence type="ECO:0000259" key="6">
    <source>
        <dbReference type="PROSITE" id="PS50035"/>
    </source>
</evidence>
<proteinExistence type="predicted"/>
<dbReference type="InterPro" id="IPR001736">
    <property type="entry name" value="PLipase_D/transphosphatidylase"/>
</dbReference>
<evidence type="ECO:0000313" key="7">
    <source>
        <dbReference type="EMBL" id="PIO30354.1"/>
    </source>
</evidence>
<keyword evidence="3" id="KW-0378">Hydrolase</keyword>
<accession>A0A2G9RR68</accession>
<dbReference type="OrthoDB" id="14911at2759"/>